<keyword evidence="3" id="KW-1185">Reference proteome</keyword>
<keyword evidence="1" id="KW-0812">Transmembrane</keyword>
<dbReference type="PANTHER" id="PTHR32251">
    <property type="entry name" value="3-OXO-5-ALPHA-STEROID 4-DEHYDROGENASE"/>
    <property type="match status" value="1"/>
</dbReference>
<dbReference type="Proteomes" id="UP001596060">
    <property type="component" value="Unassembled WGS sequence"/>
</dbReference>
<dbReference type="RefSeq" id="WP_066725488.1">
    <property type="nucleotide sequence ID" value="NZ_JBHSLU010000004.1"/>
</dbReference>
<feature type="transmembrane region" description="Helical" evidence="1">
    <location>
        <begin position="114"/>
        <end position="134"/>
    </location>
</feature>
<keyword evidence="1" id="KW-0472">Membrane</keyword>
<keyword evidence="1" id="KW-1133">Transmembrane helix</keyword>
<evidence type="ECO:0000256" key="1">
    <source>
        <dbReference type="SAM" id="Phobius"/>
    </source>
</evidence>
<reference evidence="3" key="1">
    <citation type="journal article" date="2019" name="Int. J. Syst. Evol. Microbiol.">
        <title>The Global Catalogue of Microorganisms (GCM) 10K type strain sequencing project: providing services to taxonomists for standard genome sequencing and annotation.</title>
        <authorList>
            <consortium name="The Broad Institute Genomics Platform"/>
            <consortium name="The Broad Institute Genome Sequencing Center for Infectious Disease"/>
            <person name="Wu L."/>
            <person name="Ma J."/>
        </authorList>
    </citation>
    <scope>NUCLEOTIDE SEQUENCE [LARGE SCALE GENOMIC DNA]</scope>
    <source>
        <strain evidence="3">CCUG 43117</strain>
    </source>
</reference>
<feature type="transmembrane region" description="Helical" evidence="1">
    <location>
        <begin position="140"/>
        <end position="161"/>
    </location>
</feature>
<feature type="transmembrane region" description="Helical" evidence="1">
    <location>
        <begin position="6"/>
        <end position="27"/>
    </location>
</feature>
<comment type="caution">
    <text evidence="2">The sequence shown here is derived from an EMBL/GenBank/DDBJ whole genome shotgun (WGS) entry which is preliminary data.</text>
</comment>
<protein>
    <submittedName>
        <fullName evidence="2">DUF1295 domain-containing protein</fullName>
    </submittedName>
</protein>
<dbReference type="InterPro" id="IPR010721">
    <property type="entry name" value="UstE-like"/>
</dbReference>
<feature type="transmembrane region" description="Helical" evidence="1">
    <location>
        <begin position="39"/>
        <end position="60"/>
    </location>
</feature>
<dbReference type="Pfam" id="PF06966">
    <property type="entry name" value="DUF1295"/>
    <property type="match status" value="1"/>
</dbReference>
<dbReference type="PROSITE" id="PS50244">
    <property type="entry name" value="S5A_REDUCTASE"/>
    <property type="match status" value="1"/>
</dbReference>
<gene>
    <name evidence="2" type="ORF">ACFPN9_02420</name>
</gene>
<feature type="transmembrane region" description="Helical" evidence="1">
    <location>
        <begin position="192"/>
        <end position="209"/>
    </location>
</feature>
<dbReference type="Gene3D" id="1.20.120.1630">
    <property type="match status" value="1"/>
</dbReference>
<proteinExistence type="predicted"/>
<dbReference type="EMBL" id="JBHSLU010000004">
    <property type="protein sequence ID" value="MFC5504110.1"/>
    <property type="molecule type" value="Genomic_DNA"/>
</dbReference>
<evidence type="ECO:0000313" key="3">
    <source>
        <dbReference type="Proteomes" id="UP001596060"/>
    </source>
</evidence>
<evidence type="ECO:0000313" key="2">
    <source>
        <dbReference type="EMBL" id="MFC5504110.1"/>
    </source>
</evidence>
<dbReference type="PANTHER" id="PTHR32251:SF17">
    <property type="entry name" value="STEROID 5-ALPHA REDUCTASE C-TERMINAL DOMAIN-CONTAINING PROTEIN"/>
    <property type="match status" value="1"/>
</dbReference>
<organism evidence="2 3">
    <name type="scientific">Bosea massiliensis</name>
    <dbReference type="NCBI Taxonomy" id="151419"/>
    <lineage>
        <taxon>Bacteria</taxon>
        <taxon>Pseudomonadati</taxon>
        <taxon>Pseudomonadota</taxon>
        <taxon>Alphaproteobacteria</taxon>
        <taxon>Hyphomicrobiales</taxon>
        <taxon>Boseaceae</taxon>
        <taxon>Bosea</taxon>
    </lineage>
</organism>
<accession>A0ABW0NUC0</accession>
<name>A0ABW0NUC0_9HYPH</name>
<sequence length="268" mass="28810">MTALSFLLALATVALVMVVAMTGAWLVERRTGNSGWIDSIWTFGLGTAGMVGSLLPFGAGPMSRRVLVAGLAAAWALRLGLHVASRTRGISDDPRYAKLKRDWGADKDRQMFRFLMLQALASAPLAMAIVLAAHNPASTLGLQDFVGVLVFAIGVGGGAIADRQLRAFARDPANKGKVCDQGLWAWSRHPNYFFECVLWSAYPVIAIAVSGYGYGFIALLAPIAMTLLLTRISGIPPLEEHMVAKHGDAYRAYQRRTSALLPWPPATG</sequence>